<comment type="caution">
    <text evidence="1">The sequence shown here is derived from an EMBL/GenBank/DDBJ whole genome shotgun (WGS) entry which is preliminary data.</text>
</comment>
<dbReference type="EMBL" id="JBFOLK010000009">
    <property type="protein sequence ID" value="KAL2486918.1"/>
    <property type="molecule type" value="Genomic_DNA"/>
</dbReference>
<evidence type="ECO:0000313" key="1">
    <source>
        <dbReference type="EMBL" id="KAL2486918.1"/>
    </source>
</evidence>
<evidence type="ECO:0000313" key="2">
    <source>
        <dbReference type="Proteomes" id="UP001604336"/>
    </source>
</evidence>
<name>A0ABD1RES9_9LAMI</name>
<proteinExistence type="predicted"/>
<accession>A0ABD1RES9</accession>
<dbReference type="Proteomes" id="UP001604336">
    <property type="component" value="Unassembled WGS sequence"/>
</dbReference>
<dbReference type="AlphaFoldDB" id="A0ABD1RES9"/>
<reference evidence="2" key="1">
    <citation type="submission" date="2024-07" db="EMBL/GenBank/DDBJ databases">
        <title>Two chromosome-level genome assemblies of Korean endemic species Abeliophyllum distichum and Forsythia ovata (Oleaceae).</title>
        <authorList>
            <person name="Jang H."/>
        </authorList>
    </citation>
    <scope>NUCLEOTIDE SEQUENCE [LARGE SCALE GENOMIC DNA]</scope>
</reference>
<protein>
    <submittedName>
        <fullName evidence="1">Pentatricopeptide repeat-containing protein</fullName>
    </submittedName>
</protein>
<sequence>MEQRTNRNLIAVGHCTCFNQLQINQADPYSVVNVELARHLPNVAKCRAGSIFTKCRALVHSVKTQVISSHGLVEKIGIKKDVIVSNNLLSMNFKLDRLTEFWGIFNEMVQQKKIWGKTGLLLLSRNCKK</sequence>
<organism evidence="1 2">
    <name type="scientific">Abeliophyllum distichum</name>
    <dbReference type="NCBI Taxonomy" id="126358"/>
    <lineage>
        <taxon>Eukaryota</taxon>
        <taxon>Viridiplantae</taxon>
        <taxon>Streptophyta</taxon>
        <taxon>Embryophyta</taxon>
        <taxon>Tracheophyta</taxon>
        <taxon>Spermatophyta</taxon>
        <taxon>Magnoliopsida</taxon>
        <taxon>eudicotyledons</taxon>
        <taxon>Gunneridae</taxon>
        <taxon>Pentapetalae</taxon>
        <taxon>asterids</taxon>
        <taxon>lamiids</taxon>
        <taxon>Lamiales</taxon>
        <taxon>Oleaceae</taxon>
        <taxon>Forsythieae</taxon>
        <taxon>Abeliophyllum</taxon>
    </lineage>
</organism>
<keyword evidence="2" id="KW-1185">Reference proteome</keyword>
<gene>
    <name evidence="1" type="ORF">Adt_31674</name>
</gene>